<evidence type="ECO:0000256" key="4">
    <source>
        <dbReference type="ARBA" id="ARBA00022723"/>
    </source>
</evidence>
<evidence type="ECO:0000256" key="2">
    <source>
        <dbReference type="ARBA" id="ARBA00012483"/>
    </source>
</evidence>
<evidence type="ECO:0000259" key="10">
    <source>
        <dbReference type="PROSITE" id="PS50089"/>
    </source>
</evidence>
<evidence type="ECO:0000256" key="1">
    <source>
        <dbReference type="ARBA" id="ARBA00000900"/>
    </source>
</evidence>
<evidence type="ECO:0000313" key="11">
    <source>
        <dbReference type="EMBL" id="CAI9778100.1"/>
    </source>
</evidence>
<keyword evidence="4" id="KW-0479">Metal-binding</keyword>
<dbReference type="GO" id="GO:0008270">
    <property type="term" value="F:zinc ion binding"/>
    <property type="evidence" value="ECO:0007669"/>
    <property type="project" value="UniProtKB-KW"/>
</dbReference>
<evidence type="ECO:0000256" key="7">
    <source>
        <dbReference type="ARBA" id="ARBA00022833"/>
    </source>
</evidence>
<keyword evidence="7" id="KW-0862">Zinc</keyword>
<dbReference type="AlphaFoldDB" id="A0AAD1ZYF1"/>
<evidence type="ECO:0000313" key="12">
    <source>
        <dbReference type="Proteomes" id="UP000834106"/>
    </source>
</evidence>
<keyword evidence="5 8" id="KW-0863">Zinc-finger</keyword>
<sequence>MSLSPPRGTADATRNYRLYCCYYCHRIVRVASDNLSEMACPRCLGQFLLEIDMGRTRPVLEFTAFDTSPWARILEALSLLFDPPNGLQNPDMDRRRNDRGTTQRSRVLYTRHHREGSEPANRRGWLLPRRRNNLFGENGDDWRPETGILARLWTWIILRPAGGRNPLREGLIPPRVQHRNYFVGPGFDQLIEELAQNDRPGAPPAPESAIDAIPTMEIKPSHLATSSECPVCKEEFKLGTEARELPCNHIYHSDCIVPWLRLHNSCPICRHELPVLSQIPANRSQIPADSSSNSREEGGGLELPVLSANRSQIPADSSSDSREEGGGLDQRHWRLSQLGNMWPFRSRY</sequence>
<keyword evidence="3" id="KW-0808">Transferase</keyword>
<comment type="catalytic activity">
    <reaction evidence="1">
        <text>S-ubiquitinyl-[E2 ubiquitin-conjugating enzyme]-L-cysteine + [acceptor protein]-L-lysine = [E2 ubiquitin-conjugating enzyme]-L-cysteine + N(6)-ubiquitinyl-[acceptor protein]-L-lysine.</text>
        <dbReference type="EC" id="2.3.2.27"/>
    </reaction>
</comment>
<feature type="compositionally biased region" description="Basic and acidic residues" evidence="9">
    <location>
        <begin position="91"/>
        <end position="101"/>
    </location>
</feature>
<dbReference type="Gene3D" id="3.30.40.10">
    <property type="entry name" value="Zinc/RING finger domain, C3HC4 (zinc finger)"/>
    <property type="match status" value="1"/>
</dbReference>
<feature type="region of interest" description="Disordered" evidence="9">
    <location>
        <begin position="85"/>
        <end position="121"/>
    </location>
</feature>
<dbReference type="SMART" id="SM00184">
    <property type="entry name" value="RING"/>
    <property type="match status" value="1"/>
</dbReference>
<evidence type="ECO:0000256" key="5">
    <source>
        <dbReference type="ARBA" id="ARBA00022771"/>
    </source>
</evidence>
<organism evidence="11 12">
    <name type="scientific">Fraxinus pennsylvanica</name>
    <dbReference type="NCBI Taxonomy" id="56036"/>
    <lineage>
        <taxon>Eukaryota</taxon>
        <taxon>Viridiplantae</taxon>
        <taxon>Streptophyta</taxon>
        <taxon>Embryophyta</taxon>
        <taxon>Tracheophyta</taxon>
        <taxon>Spermatophyta</taxon>
        <taxon>Magnoliopsida</taxon>
        <taxon>eudicotyledons</taxon>
        <taxon>Gunneridae</taxon>
        <taxon>Pentapetalae</taxon>
        <taxon>asterids</taxon>
        <taxon>lamiids</taxon>
        <taxon>Lamiales</taxon>
        <taxon>Oleaceae</taxon>
        <taxon>Oleeae</taxon>
        <taxon>Fraxinus</taxon>
    </lineage>
</organism>
<evidence type="ECO:0000256" key="3">
    <source>
        <dbReference type="ARBA" id="ARBA00022679"/>
    </source>
</evidence>
<feature type="compositionally biased region" description="Basic and acidic residues" evidence="9">
    <location>
        <begin position="319"/>
        <end position="330"/>
    </location>
</feature>
<dbReference type="GO" id="GO:0005737">
    <property type="term" value="C:cytoplasm"/>
    <property type="evidence" value="ECO:0007669"/>
    <property type="project" value="TreeGrafter"/>
</dbReference>
<keyword evidence="12" id="KW-1185">Reference proteome</keyword>
<dbReference type="GO" id="GO:0016567">
    <property type="term" value="P:protein ubiquitination"/>
    <property type="evidence" value="ECO:0007669"/>
    <property type="project" value="TreeGrafter"/>
</dbReference>
<dbReference type="InterPro" id="IPR013083">
    <property type="entry name" value="Znf_RING/FYVE/PHD"/>
</dbReference>
<proteinExistence type="predicted"/>
<reference evidence="11" key="1">
    <citation type="submission" date="2023-05" db="EMBL/GenBank/DDBJ databases">
        <authorList>
            <person name="Huff M."/>
        </authorList>
    </citation>
    <scope>NUCLEOTIDE SEQUENCE</scope>
</reference>
<dbReference type="FunFam" id="3.30.40.10:FF:000022">
    <property type="entry name" value="E3 ubiquitin-protein ligase RING1-like"/>
    <property type="match status" value="1"/>
</dbReference>
<gene>
    <name evidence="11" type="ORF">FPE_LOCUS25530</name>
</gene>
<dbReference type="PROSITE" id="PS50089">
    <property type="entry name" value="ZF_RING_2"/>
    <property type="match status" value="1"/>
</dbReference>
<name>A0AAD1ZYF1_9LAMI</name>
<evidence type="ECO:0000256" key="8">
    <source>
        <dbReference type="PROSITE-ProRule" id="PRU00175"/>
    </source>
</evidence>
<dbReference type="EMBL" id="OU503050">
    <property type="protein sequence ID" value="CAI9778100.1"/>
    <property type="molecule type" value="Genomic_DNA"/>
</dbReference>
<accession>A0AAD1ZYF1</accession>
<protein>
    <recommendedName>
        <fullName evidence="2">RING-type E3 ubiquitin transferase</fullName>
        <ecNumber evidence="2">2.3.2.27</ecNumber>
    </recommendedName>
</protein>
<dbReference type="PANTHER" id="PTHR15710:SF18">
    <property type="entry name" value="RING-TYPE E3 UBIQUITIN TRANSFERASE"/>
    <property type="match status" value="1"/>
</dbReference>
<dbReference type="Proteomes" id="UP000834106">
    <property type="component" value="Chromosome 15"/>
</dbReference>
<feature type="compositionally biased region" description="Polar residues" evidence="9">
    <location>
        <begin position="284"/>
        <end position="293"/>
    </location>
</feature>
<evidence type="ECO:0000256" key="6">
    <source>
        <dbReference type="ARBA" id="ARBA00022786"/>
    </source>
</evidence>
<dbReference type="CDD" id="cd16667">
    <property type="entry name" value="RING-H2_RNF126-like"/>
    <property type="match status" value="1"/>
</dbReference>
<dbReference type="SUPFAM" id="SSF57850">
    <property type="entry name" value="RING/U-box"/>
    <property type="match status" value="1"/>
</dbReference>
<dbReference type="PANTHER" id="PTHR15710">
    <property type="entry name" value="E3 UBIQUITIN-PROTEIN LIGASE PRAJA"/>
    <property type="match status" value="1"/>
</dbReference>
<evidence type="ECO:0000256" key="9">
    <source>
        <dbReference type="SAM" id="MobiDB-lite"/>
    </source>
</evidence>
<feature type="region of interest" description="Disordered" evidence="9">
    <location>
        <begin position="284"/>
        <end position="330"/>
    </location>
</feature>
<dbReference type="GO" id="GO:0061630">
    <property type="term" value="F:ubiquitin protein ligase activity"/>
    <property type="evidence" value="ECO:0007669"/>
    <property type="project" value="UniProtKB-EC"/>
</dbReference>
<feature type="domain" description="RING-type" evidence="10">
    <location>
        <begin position="229"/>
        <end position="270"/>
    </location>
</feature>
<dbReference type="EC" id="2.3.2.27" evidence="2"/>
<dbReference type="Pfam" id="PF13639">
    <property type="entry name" value="zf-RING_2"/>
    <property type="match status" value="1"/>
</dbReference>
<dbReference type="InterPro" id="IPR001841">
    <property type="entry name" value="Znf_RING"/>
</dbReference>
<keyword evidence="6" id="KW-0833">Ubl conjugation pathway</keyword>